<dbReference type="PROSITE" id="PS50920">
    <property type="entry name" value="SOLCAR"/>
    <property type="match status" value="3"/>
</dbReference>
<keyword evidence="3 6" id="KW-0812">Transmembrane</keyword>
<evidence type="ECO:0000256" key="1">
    <source>
        <dbReference type="ARBA" id="ARBA00004141"/>
    </source>
</evidence>
<evidence type="ECO:0000313" key="10">
    <source>
        <dbReference type="Proteomes" id="UP000007014"/>
    </source>
</evidence>
<name>M1VBC7_CYAM1</name>
<protein>
    <submittedName>
        <fullName evidence="9">Similar to mitochondrial carrier Yel006N</fullName>
    </submittedName>
</protein>
<keyword evidence="4" id="KW-0677">Repeat</keyword>
<evidence type="ECO:0000256" key="8">
    <source>
        <dbReference type="SAM" id="Phobius"/>
    </source>
</evidence>
<feature type="transmembrane region" description="Helical" evidence="8">
    <location>
        <begin position="75"/>
        <end position="101"/>
    </location>
</feature>
<reference evidence="9 10" key="1">
    <citation type="journal article" date="2004" name="Nature">
        <title>Genome sequence of the ultrasmall unicellular red alga Cyanidioschyzon merolae 10D.</title>
        <authorList>
            <person name="Matsuzaki M."/>
            <person name="Misumi O."/>
            <person name="Shin-i T."/>
            <person name="Maruyama S."/>
            <person name="Takahara M."/>
            <person name="Miyagishima S."/>
            <person name="Mori T."/>
            <person name="Nishida K."/>
            <person name="Yagisawa F."/>
            <person name="Nishida K."/>
            <person name="Yoshida Y."/>
            <person name="Nishimura Y."/>
            <person name="Nakao S."/>
            <person name="Kobayashi T."/>
            <person name="Momoyama Y."/>
            <person name="Higashiyama T."/>
            <person name="Minoda A."/>
            <person name="Sano M."/>
            <person name="Nomoto H."/>
            <person name="Oishi K."/>
            <person name="Hayashi H."/>
            <person name="Ohta F."/>
            <person name="Nishizaka S."/>
            <person name="Haga S."/>
            <person name="Miura S."/>
            <person name="Morishita T."/>
            <person name="Kabeya Y."/>
            <person name="Terasawa K."/>
            <person name="Suzuki Y."/>
            <person name="Ishii Y."/>
            <person name="Asakawa S."/>
            <person name="Takano H."/>
            <person name="Ohta N."/>
            <person name="Kuroiwa H."/>
            <person name="Tanaka K."/>
            <person name="Shimizu N."/>
            <person name="Sugano S."/>
            <person name="Sato N."/>
            <person name="Nozaki H."/>
            <person name="Ogasawara N."/>
            <person name="Kohara Y."/>
            <person name="Kuroiwa T."/>
        </authorList>
    </citation>
    <scope>NUCLEOTIDE SEQUENCE [LARGE SCALE GENOMIC DNA]</scope>
    <source>
        <strain evidence="9 10">10D</strain>
    </source>
</reference>
<gene>
    <name evidence="9" type="ORF">CYME_CMG067C</name>
</gene>
<evidence type="ECO:0000256" key="4">
    <source>
        <dbReference type="ARBA" id="ARBA00022737"/>
    </source>
</evidence>
<dbReference type="Pfam" id="PF00153">
    <property type="entry name" value="Mito_carr"/>
    <property type="match status" value="3"/>
</dbReference>
<keyword evidence="8" id="KW-1133">Transmembrane helix</keyword>
<reference evidence="9 10" key="2">
    <citation type="journal article" date="2007" name="BMC Biol.">
        <title>A 100%-complete sequence reveals unusually simple genomic features in the hot-spring red alga Cyanidioschyzon merolae.</title>
        <authorList>
            <person name="Nozaki H."/>
            <person name="Takano H."/>
            <person name="Misumi O."/>
            <person name="Terasawa K."/>
            <person name="Matsuzaki M."/>
            <person name="Maruyama S."/>
            <person name="Nishida K."/>
            <person name="Yagisawa F."/>
            <person name="Yoshida Y."/>
            <person name="Fujiwara T."/>
            <person name="Takio S."/>
            <person name="Tamura K."/>
            <person name="Chung S.J."/>
            <person name="Nakamura S."/>
            <person name="Kuroiwa H."/>
            <person name="Tanaka K."/>
            <person name="Sato N."/>
            <person name="Kuroiwa T."/>
        </authorList>
    </citation>
    <scope>NUCLEOTIDE SEQUENCE [LARGE SCALE GENOMIC DNA]</scope>
    <source>
        <strain evidence="9 10">10D</strain>
    </source>
</reference>
<dbReference type="HOGENOM" id="CLU_015166_16_5_1"/>
<dbReference type="PANTHER" id="PTHR24089">
    <property type="entry name" value="SOLUTE CARRIER FAMILY 25"/>
    <property type="match status" value="1"/>
</dbReference>
<evidence type="ECO:0000256" key="6">
    <source>
        <dbReference type="PROSITE-ProRule" id="PRU00282"/>
    </source>
</evidence>
<feature type="transmembrane region" description="Helical" evidence="8">
    <location>
        <begin position="121"/>
        <end position="140"/>
    </location>
</feature>
<dbReference type="PRINTS" id="PR00926">
    <property type="entry name" value="MITOCARRIER"/>
</dbReference>
<dbReference type="OMA" id="SSEKMEY"/>
<feature type="repeat" description="Solcar" evidence="6">
    <location>
        <begin position="218"/>
        <end position="303"/>
    </location>
</feature>
<keyword evidence="2 7" id="KW-0813">Transport</keyword>
<comment type="similarity">
    <text evidence="7">Belongs to the mitochondrial carrier (TC 2.A.29) family.</text>
</comment>
<sequence>MEADTVAERSEATPAPPLHTLAGALSGAIAASLTQPLEVIKTRMQAERREAHRRTRYAGLYSSVRTILNDEGPRGLFVGLVPSTLALVPALGSFFTIYSSVKAWMDPAETDDTTFFTLKCATSAGIAWSLTSVLTNPLWLMRTRAITRMLDETKCIHLLTKEAHRPTMRNLLQEIVGEGGLGGLYRGTLVSMAGFPAASVQFALYENLRRLIDCEGAQRVYYMGIASLTSAILSQLVCFPLEVLRTRVQSGLEGPRIRLFHLVRNMIYREGISSFYRGLGPSMLRTVPNTALALISYEFLLEFFQKLTL</sequence>
<evidence type="ECO:0000256" key="3">
    <source>
        <dbReference type="ARBA" id="ARBA00022692"/>
    </source>
</evidence>
<keyword evidence="5 6" id="KW-0472">Membrane</keyword>
<dbReference type="SUPFAM" id="SSF103506">
    <property type="entry name" value="Mitochondrial carrier"/>
    <property type="match status" value="1"/>
</dbReference>
<dbReference type="InterPro" id="IPR018108">
    <property type="entry name" value="MCP_transmembrane"/>
</dbReference>
<evidence type="ECO:0000256" key="5">
    <source>
        <dbReference type="ARBA" id="ARBA00023136"/>
    </source>
</evidence>
<dbReference type="Proteomes" id="UP000007014">
    <property type="component" value="Chromosome 7"/>
</dbReference>
<dbReference type="eggNOG" id="KOG0764">
    <property type="taxonomic scope" value="Eukaryota"/>
</dbReference>
<feature type="repeat" description="Solcar" evidence="6">
    <location>
        <begin position="14"/>
        <end position="104"/>
    </location>
</feature>
<dbReference type="GO" id="GO:0016020">
    <property type="term" value="C:membrane"/>
    <property type="evidence" value="ECO:0007669"/>
    <property type="project" value="UniProtKB-SubCell"/>
</dbReference>
<evidence type="ECO:0000313" key="9">
    <source>
        <dbReference type="EMBL" id="BAM79592.1"/>
    </source>
</evidence>
<dbReference type="RefSeq" id="XP_005535878.1">
    <property type="nucleotide sequence ID" value="XM_005535821.1"/>
</dbReference>
<feature type="repeat" description="Solcar" evidence="6">
    <location>
        <begin position="115"/>
        <end position="211"/>
    </location>
</feature>
<dbReference type="InterPro" id="IPR023395">
    <property type="entry name" value="MCP_dom_sf"/>
</dbReference>
<organism evidence="9 10">
    <name type="scientific">Cyanidioschyzon merolae (strain NIES-3377 / 10D)</name>
    <name type="common">Unicellular red alga</name>
    <dbReference type="NCBI Taxonomy" id="280699"/>
    <lineage>
        <taxon>Eukaryota</taxon>
        <taxon>Rhodophyta</taxon>
        <taxon>Bangiophyceae</taxon>
        <taxon>Cyanidiales</taxon>
        <taxon>Cyanidiaceae</taxon>
        <taxon>Cyanidioschyzon</taxon>
    </lineage>
</organism>
<evidence type="ECO:0000256" key="7">
    <source>
        <dbReference type="RuleBase" id="RU000488"/>
    </source>
</evidence>
<dbReference type="Gene3D" id="1.50.40.10">
    <property type="entry name" value="Mitochondrial carrier domain"/>
    <property type="match status" value="2"/>
</dbReference>
<dbReference type="GeneID" id="16993276"/>
<keyword evidence="10" id="KW-1185">Reference proteome</keyword>
<dbReference type="Gramene" id="CMG067CT">
    <property type="protein sequence ID" value="CMG067CT"/>
    <property type="gene ID" value="CMG067C"/>
</dbReference>
<dbReference type="InterPro" id="IPR002067">
    <property type="entry name" value="MCP"/>
</dbReference>
<dbReference type="OrthoDB" id="4432at2759"/>
<dbReference type="AlphaFoldDB" id="M1VBC7"/>
<proteinExistence type="inferred from homology"/>
<accession>M1VBC7</accession>
<dbReference type="EMBL" id="AP006489">
    <property type="protein sequence ID" value="BAM79592.1"/>
    <property type="molecule type" value="Genomic_DNA"/>
</dbReference>
<evidence type="ECO:0000256" key="2">
    <source>
        <dbReference type="ARBA" id="ARBA00022448"/>
    </source>
</evidence>
<dbReference type="GO" id="GO:0055085">
    <property type="term" value="P:transmembrane transport"/>
    <property type="evidence" value="ECO:0007669"/>
    <property type="project" value="InterPro"/>
</dbReference>
<comment type="subcellular location">
    <subcellularLocation>
        <location evidence="1">Membrane</location>
        <topology evidence="1">Multi-pass membrane protein</topology>
    </subcellularLocation>
</comment>
<dbReference type="KEGG" id="cme:CYME_CMG067C"/>